<dbReference type="InterPro" id="IPR040498">
    <property type="entry name" value="PriA_CRR"/>
</dbReference>
<gene>
    <name evidence="12 15" type="primary">priA</name>
    <name evidence="15" type="ordered locus">ERWE_CDS_05620</name>
</gene>
<dbReference type="eggNOG" id="COG1198">
    <property type="taxonomic scope" value="Bacteria"/>
</dbReference>
<keyword evidence="5 12" id="KW-0378">Hydrolase</keyword>
<keyword evidence="10 12" id="KW-0413">Isomerase</keyword>
<dbReference type="PROSITE" id="PS51194">
    <property type="entry name" value="HELICASE_CTER"/>
    <property type="match status" value="1"/>
</dbReference>
<comment type="subunit">
    <text evidence="12">Component of the replication restart primosome.</text>
</comment>
<dbReference type="Pfam" id="PF18074">
    <property type="entry name" value="PriA_C"/>
    <property type="match status" value="1"/>
</dbReference>
<evidence type="ECO:0000256" key="4">
    <source>
        <dbReference type="ARBA" id="ARBA00022741"/>
    </source>
</evidence>
<dbReference type="CDD" id="cd17929">
    <property type="entry name" value="DEXHc_priA"/>
    <property type="match status" value="1"/>
</dbReference>
<evidence type="ECO:0000256" key="7">
    <source>
        <dbReference type="ARBA" id="ARBA00022833"/>
    </source>
</evidence>
<dbReference type="GO" id="GO:1990077">
    <property type="term" value="C:primosome complex"/>
    <property type="evidence" value="ECO:0007669"/>
    <property type="project" value="UniProtKB-UniRule"/>
</dbReference>
<dbReference type="SMART" id="SM00487">
    <property type="entry name" value="DEXDc"/>
    <property type="match status" value="1"/>
</dbReference>
<dbReference type="FunFam" id="3.40.50.300:FF:000489">
    <property type="entry name" value="Primosome assembly protein PriA"/>
    <property type="match status" value="1"/>
</dbReference>
<evidence type="ECO:0000256" key="6">
    <source>
        <dbReference type="ARBA" id="ARBA00022806"/>
    </source>
</evidence>
<dbReference type="InterPro" id="IPR001650">
    <property type="entry name" value="Helicase_C-like"/>
</dbReference>
<dbReference type="PANTHER" id="PTHR30580:SF0">
    <property type="entry name" value="PRIMOSOMAL PROTEIN N"/>
    <property type="match status" value="1"/>
</dbReference>
<keyword evidence="6 12" id="KW-0347">Helicase</keyword>
<keyword evidence="7 12" id="KW-0862">Zinc</keyword>
<evidence type="ECO:0000256" key="3">
    <source>
        <dbReference type="ARBA" id="ARBA00022723"/>
    </source>
</evidence>
<evidence type="ECO:0000256" key="9">
    <source>
        <dbReference type="ARBA" id="ARBA00023125"/>
    </source>
</evidence>
<dbReference type="InterPro" id="IPR011545">
    <property type="entry name" value="DEAD/DEAH_box_helicase_dom"/>
</dbReference>
<dbReference type="InterPro" id="IPR014001">
    <property type="entry name" value="Helicase_ATP-bd"/>
</dbReference>
<dbReference type="Proteomes" id="UP000001021">
    <property type="component" value="Chromosome"/>
</dbReference>
<dbReference type="Pfam" id="PF00270">
    <property type="entry name" value="DEAD"/>
    <property type="match status" value="1"/>
</dbReference>
<reference evidence="15 16" key="1">
    <citation type="journal article" date="2006" name="J. Bacteriol.">
        <title>Comparative genomic analysis of three strains of Ehrlichia ruminantium reveals an active process of genome size plasticity.</title>
        <authorList>
            <person name="Frutos R."/>
            <person name="Viari A."/>
            <person name="Ferraz C."/>
            <person name="Morgat A."/>
            <person name="Eychenie S."/>
            <person name="Kandassami Y."/>
            <person name="Chantal I."/>
            <person name="Bensaid A."/>
            <person name="Coissac E."/>
            <person name="Vachiery N."/>
            <person name="Demaille J."/>
            <person name="Martinez D."/>
        </authorList>
    </citation>
    <scope>NUCLEOTIDE SEQUENCE [LARGE SCALE GENOMIC DNA]</scope>
    <source>
        <strain evidence="15 16">Welgevonden</strain>
    </source>
</reference>
<dbReference type="GO" id="GO:0006269">
    <property type="term" value="P:DNA replication, synthesis of primer"/>
    <property type="evidence" value="ECO:0007669"/>
    <property type="project" value="UniProtKB-KW"/>
</dbReference>
<keyword evidence="16" id="KW-1185">Reference proteome</keyword>
<evidence type="ECO:0000256" key="1">
    <source>
        <dbReference type="ARBA" id="ARBA00022515"/>
    </source>
</evidence>
<keyword evidence="2 12" id="KW-0235">DNA replication</keyword>
<evidence type="ECO:0000256" key="12">
    <source>
        <dbReference type="HAMAP-Rule" id="MF_00983"/>
    </source>
</evidence>
<keyword evidence="4 12" id="KW-0547">Nucleotide-binding</keyword>
<dbReference type="Pfam" id="PF17764">
    <property type="entry name" value="PriA_3primeBD"/>
    <property type="match status" value="1"/>
</dbReference>
<dbReference type="SUPFAM" id="SSF52540">
    <property type="entry name" value="P-loop containing nucleoside triphosphate hydrolases"/>
    <property type="match status" value="1"/>
</dbReference>
<evidence type="ECO:0000313" key="16">
    <source>
        <dbReference type="Proteomes" id="UP000001021"/>
    </source>
</evidence>
<dbReference type="NCBIfam" id="TIGR00595">
    <property type="entry name" value="priA"/>
    <property type="match status" value="1"/>
</dbReference>
<comment type="catalytic activity">
    <reaction evidence="12">
        <text>Couples ATP hydrolysis with the unwinding of duplex DNA by translocating in the 3'-5' direction.</text>
        <dbReference type="EC" id="5.6.2.4"/>
    </reaction>
</comment>
<evidence type="ECO:0000256" key="5">
    <source>
        <dbReference type="ARBA" id="ARBA00022801"/>
    </source>
</evidence>
<dbReference type="GO" id="GO:0003677">
    <property type="term" value="F:DNA binding"/>
    <property type="evidence" value="ECO:0007669"/>
    <property type="project" value="UniProtKB-UniRule"/>
</dbReference>
<dbReference type="Gene3D" id="3.40.1440.60">
    <property type="entry name" value="PriA, 3(prime) DNA-binding domain"/>
    <property type="match status" value="1"/>
</dbReference>
<dbReference type="GO" id="GO:0006302">
    <property type="term" value="P:double-strand break repair"/>
    <property type="evidence" value="ECO:0007669"/>
    <property type="project" value="InterPro"/>
</dbReference>
<dbReference type="SMART" id="SM00490">
    <property type="entry name" value="HELICc"/>
    <property type="match status" value="1"/>
</dbReference>
<proteinExistence type="inferred from homology"/>
<dbReference type="GO" id="GO:0006310">
    <property type="term" value="P:DNA recombination"/>
    <property type="evidence" value="ECO:0007669"/>
    <property type="project" value="InterPro"/>
</dbReference>
<name>A0A0H3LZJ3_EHRRW</name>
<dbReference type="PROSITE" id="PS51192">
    <property type="entry name" value="HELICASE_ATP_BIND_1"/>
    <property type="match status" value="1"/>
</dbReference>
<dbReference type="Pfam" id="PF18319">
    <property type="entry name" value="Zn_ribbon_PriA"/>
    <property type="match status" value="1"/>
</dbReference>
<dbReference type="Gene3D" id="3.40.50.300">
    <property type="entry name" value="P-loop containing nucleotide triphosphate hydrolases"/>
    <property type="match status" value="2"/>
</dbReference>
<evidence type="ECO:0000256" key="11">
    <source>
        <dbReference type="ARBA" id="ARBA00048988"/>
    </source>
</evidence>
<evidence type="ECO:0000259" key="14">
    <source>
        <dbReference type="PROSITE" id="PS51194"/>
    </source>
</evidence>
<dbReference type="GO" id="GO:0006270">
    <property type="term" value="P:DNA replication initiation"/>
    <property type="evidence" value="ECO:0007669"/>
    <property type="project" value="TreeGrafter"/>
</dbReference>
<feature type="binding site" evidence="12">
    <location>
        <position position="417"/>
    </location>
    <ligand>
        <name>Zn(2+)</name>
        <dbReference type="ChEBI" id="CHEBI:29105"/>
        <label>1</label>
    </ligand>
</feature>
<dbReference type="GO" id="GO:0008270">
    <property type="term" value="F:zinc ion binding"/>
    <property type="evidence" value="ECO:0007669"/>
    <property type="project" value="UniProtKB-UniRule"/>
</dbReference>
<dbReference type="EC" id="5.6.2.4" evidence="12"/>
<dbReference type="GO" id="GO:0043138">
    <property type="term" value="F:3'-5' DNA helicase activity"/>
    <property type="evidence" value="ECO:0007669"/>
    <property type="project" value="UniProtKB-EC"/>
</dbReference>
<comment type="similarity">
    <text evidence="12">Belongs to the helicase family. PriA subfamily.</text>
</comment>
<dbReference type="PROSITE" id="PS00675">
    <property type="entry name" value="SIGMA54_INTERACT_1"/>
    <property type="match status" value="1"/>
</dbReference>
<dbReference type="Pfam" id="PF00271">
    <property type="entry name" value="Helicase_C"/>
    <property type="match status" value="1"/>
</dbReference>
<dbReference type="InterPro" id="IPR041236">
    <property type="entry name" value="PriA_C"/>
</dbReference>
<protein>
    <recommendedName>
        <fullName evidence="12">Replication restart protein PriA</fullName>
    </recommendedName>
    <alternativeName>
        <fullName evidence="12">ATP-dependent DNA helicase PriA</fullName>
        <ecNumber evidence="12">5.6.2.4</ecNumber>
    </alternativeName>
    <alternativeName>
        <fullName evidence="12">DNA 3'-5' helicase PriA</fullName>
    </alternativeName>
</protein>
<evidence type="ECO:0000256" key="8">
    <source>
        <dbReference type="ARBA" id="ARBA00022840"/>
    </source>
</evidence>
<dbReference type="GO" id="GO:0005524">
    <property type="term" value="F:ATP binding"/>
    <property type="evidence" value="ECO:0007669"/>
    <property type="project" value="UniProtKB-UniRule"/>
</dbReference>
<dbReference type="InterPro" id="IPR027417">
    <property type="entry name" value="P-loop_NTPase"/>
</dbReference>
<dbReference type="PANTHER" id="PTHR30580">
    <property type="entry name" value="PRIMOSOMAL PROTEIN N"/>
    <property type="match status" value="1"/>
</dbReference>
<keyword evidence="3 12" id="KW-0479">Metal-binding</keyword>
<sequence length="664" mass="75147">MNVSGMIAEVLLPVPVNKTFFYNIPYNENFIVGDYVIVPFGSRLIVGIVLAISDSIPSTCEVNISQLKMVNCKGSLPGICSALIHFIKWVSDYNVVPAGLILKMVFSNVVNVKFFNKLQFSVDENKKYSSDIKINLSDVQKQAYNNIIGKISSYSVILLDGETGSGKTEVYCEVIRELVTRDNTAQVLVLLPEIVLTLQLIKRIKYYFENYFPVEWHSNLTVKSRREYWLSIAYGQSSIVIGARSALFLPFKNLKMIIVDEEHDASFKQDYGVIYNARDMSIVLAKQFNIPVILSSATPSLETISNIQKSQYYHVRLTQRFGDAKLPTVKIIDLCKSKMVNRWLSYDLYSSMLKVLQRQDQVMLFLNRRGYATLRLCKTCGFKVQCKNCATWLIEHKRRNVLLCHYCGYSCTIVDECYNCLDKSSVISYGIGVEKVAEDIMTLIPDAKIAIISSDISSKEIGVTIDLIMQNKVNIIIGTQVIAKGHNFPKLTLVGVIDADLGLNNSDLRATERTYQLLHQVAGRSGRFVDRSEVILQTYDANNALIKSLSSYNRELFYDLELKSRLLTQMPPYTRLIGIIVTGKNEAKVINVSKQIVKSLPTTLTVLGPAPAPISLLNRQYRYRILIKVQNNVVIQKLLTRYKEYYASTGKVKIIIDVDPINFM</sequence>
<feature type="binding site" evidence="12">
    <location>
        <position position="389"/>
    </location>
    <ligand>
        <name>Zn(2+)</name>
        <dbReference type="ChEBI" id="CHEBI:29105"/>
        <label>2</label>
    </ligand>
</feature>
<dbReference type="EMBL" id="CR925678">
    <property type="protein sequence ID" value="CAI27056.1"/>
    <property type="molecule type" value="Genomic_DNA"/>
</dbReference>
<feature type="binding site" evidence="12">
    <location>
        <position position="420"/>
    </location>
    <ligand>
        <name>Zn(2+)</name>
        <dbReference type="ChEBI" id="CHEBI:29105"/>
        <label>1</label>
    </ligand>
</feature>
<accession>A0A0H3LZJ3</accession>
<dbReference type="HOGENOM" id="CLU_013353_4_0_5"/>
<dbReference type="InterPro" id="IPR025662">
    <property type="entry name" value="Sigma_54_int_dom_ATP-bd_1"/>
</dbReference>
<comment type="catalytic activity">
    <reaction evidence="11 12">
        <text>ATP + H2O = ADP + phosphate + H(+)</text>
        <dbReference type="Rhea" id="RHEA:13065"/>
        <dbReference type="ChEBI" id="CHEBI:15377"/>
        <dbReference type="ChEBI" id="CHEBI:15378"/>
        <dbReference type="ChEBI" id="CHEBI:30616"/>
        <dbReference type="ChEBI" id="CHEBI:43474"/>
        <dbReference type="ChEBI" id="CHEBI:456216"/>
        <dbReference type="EC" id="5.6.2.4"/>
    </reaction>
</comment>
<keyword evidence="8 12" id="KW-0067">ATP-binding</keyword>
<feature type="binding site" evidence="12">
    <location>
        <position position="380"/>
    </location>
    <ligand>
        <name>Zn(2+)</name>
        <dbReference type="ChEBI" id="CHEBI:29105"/>
        <label>1</label>
    </ligand>
</feature>
<feature type="binding site" evidence="12">
    <location>
        <position position="386"/>
    </location>
    <ligand>
        <name>Zn(2+)</name>
        <dbReference type="ChEBI" id="CHEBI:29105"/>
        <label>2</label>
    </ligand>
</feature>
<dbReference type="HAMAP" id="MF_00983">
    <property type="entry name" value="PriA"/>
    <property type="match status" value="1"/>
</dbReference>
<evidence type="ECO:0000259" key="13">
    <source>
        <dbReference type="PROSITE" id="PS51192"/>
    </source>
</evidence>
<evidence type="ECO:0000313" key="15">
    <source>
        <dbReference type="EMBL" id="CAI27056.1"/>
    </source>
</evidence>
<evidence type="ECO:0000256" key="10">
    <source>
        <dbReference type="ARBA" id="ARBA00023235"/>
    </source>
</evidence>
<dbReference type="InterPro" id="IPR042115">
    <property type="entry name" value="PriA_3primeBD_sf"/>
</dbReference>
<comment type="function">
    <text evidence="12">Initiates the restart of stalled replication forks, which reloads the replicative helicase on sites other than the origin of replication. Recognizes and binds to abandoned replication forks and remodels them to uncover a helicase loading site. Promotes assembly of the primosome at these replication forks.</text>
</comment>
<feature type="binding site" evidence="12">
    <location>
        <position position="407"/>
    </location>
    <ligand>
        <name>Zn(2+)</name>
        <dbReference type="ChEBI" id="CHEBI:29105"/>
        <label>2</label>
    </ligand>
</feature>
<feature type="domain" description="Helicase C-terminal" evidence="14">
    <location>
        <begin position="412"/>
        <end position="568"/>
    </location>
</feature>
<feature type="binding site" evidence="12">
    <location>
        <position position="404"/>
    </location>
    <ligand>
        <name>Zn(2+)</name>
        <dbReference type="ChEBI" id="CHEBI:29105"/>
        <label>2</label>
    </ligand>
</feature>
<keyword evidence="9 12" id="KW-0238">DNA-binding</keyword>
<comment type="cofactor">
    <cofactor evidence="12">
        <name>Zn(2+)</name>
        <dbReference type="ChEBI" id="CHEBI:29105"/>
    </cofactor>
    <text evidence="12">Binds 2 zinc ions per subunit.</text>
</comment>
<dbReference type="GO" id="GO:0016887">
    <property type="term" value="F:ATP hydrolysis activity"/>
    <property type="evidence" value="ECO:0007669"/>
    <property type="project" value="RHEA"/>
</dbReference>
<organism evidence="15 16">
    <name type="scientific">Ehrlichia ruminantium (strain Welgevonden)</name>
    <dbReference type="NCBI Taxonomy" id="254945"/>
    <lineage>
        <taxon>Bacteria</taxon>
        <taxon>Pseudomonadati</taxon>
        <taxon>Pseudomonadota</taxon>
        <taxon>Alphaproteobacteria</taxon>
        <taxon>Rickettsiales</taxon>
        <taxon>Anaplasmataceae</taxon>
        <taxon>Ehrlichia</taxon>
    </lineage>
</organism>
<keyword evidence="1 12" id="KW-0639">Primosome</keyword>
<dbReference type="KEGG" id="erw:ERWE_CDS_05620"/>
<dbReference type="InterPro" id="IPR041222">
    <property type="entry name" value="PriA_3primeBD"/>
</dbReference>
<evidence type="ECO:0000256" key="2">
    <source>
        <dbReference type="ARBA" id="ARBA00022705"/>
    </source>
</evidence>
<dbReference type="InterPro" id="IPR005259">
    <property type="entry name" value="PriA"/>
</dbReference>
<feature type="binding site" evidence="12">
    <location>
        <position position="377"/>
    </location>
    <ligand>
        <name>Zn(2+)</name>
        <dbReference type="ChEBI" id="CHEBI:29105"/>
        <label>1</label>
    </ligand>
</feature>
<dbReference type="AlphaFoldDB" id="A0A0H3LZJ3"/>
<feature type="domain" description="Helicase ATP-binding" evidence="13">
    <location>
        <begin position="148"/>
        <end position="317"/>
    </location>
</feature>